<dbReference type="OrthoDB" id="214734at2157"/>
<proteinExistence type="predicted"/>
<reference evidence="2 3" key="1">
    <citation type="submission" date="2019-12" db="EMBL/GenBank/DDBJ databases">
        <title>Isolation and characterization of three novel carbon monoxide-oxidizing members of Halobacteria from salione crusts and soils.</title>
        <authorList>
            <person name="Myers M.R."/>
            <person name="King G.M."/>
        </authorList>
    </citation>
    <scope>NUCLEOTIDE SEQUENCE [LARGE SCALE GENOMIC DNA]</scope>
    <source>
        <strain evidence="2 3">WSA2</strain>
    </source>
</reference>
<evidence type="ECO:0000256" key="1">
    <source>
        <dbReference type="SAM" id="MobiDB-lite"/>
    </source>
</evidence>
<evidence type="ECO:0000313" key="3">
    <source>
        <dbReference type="Proteomes" id="UP000437065"/>
    </source>
</evidence>
<sequence>METWAALFERAEGFGVDEEAIRAALAERRERGTDGDNADDRGGDTAGEGAGDADDSPGDDTDDVPDPADPSPARIVADADVLAADLLVGSDAREALDGPRGHSWTTLVASDALVDDAAAVIASLADSDLAADWRERIDEWREPVAQPPGDHPALASAFRGGAMHVLSFDDRLTTPGAGAGLHDRFPVSVREPRAFAALFDAEKLYPEVGDGEYPGPDRDPRA</sequence>
<feature type="region of interest" description="Disordered" evidence="1">
    <location>
        <begin position="25"/>
        <end position="74"/>
    </location>
</feature>
<gene>
    <name evidence="2" type="ORF">GRX01_01540</name>
</gene>
<feature type="compositionally biased region" description="Acidic residues" evidence="1">
    <location>
        <begin position="51"/>
        <end position="66"/>
    </location>
</feature>
<evidence type="ECO:0000313" key="2">
    <source>
        <dbReference type="EMBL" id="MXR40043.1"/>
    </source>
</evidence>
<protein>
    <submittedName>
        <fullName evidence="2">Uncharacterized protein</fullName>
    </submittedName>
</protein>
<name>A0A6B0STS4_9EURY</name>
<organism evidence="2 3">
    <name type="scientific">Halobaculum saliterrae</name>
    <dbReference type="NCBI Taxonomy" id="2073113"/>
    <lineage>
        <taxon>Archaea</taxon>
        <taxon>Methanobacteriati</taxon>
        <taxon>Methanobacteriota</taxon>
        <taxon>Stenosarchaea group</taxon>
        <taxon>Halobacteria</taxon>
        <taxon>Halobacteriales</taxon>
        <taxon>Haloferacaceae</taxon>
        <taxon>Halobaculum</taxon>
    </lineage>
</organism>
<accession>A0A6B0STS4</accession>
<comment type="caution">
    <text evidence="2">The sequence shown here is derived from an EMBL/GenBank/DDBJ whole genome shotgun (WGS) entry which is preliminary data.</text>
</comment>
<dbReference type="AlphaFoldDB" id="A0A6B0STS4"/>
<keyword evidence="3" id="KW-1185">Reference proteome</keyword>
<dbReference type="RefSeq" id="WP_159662729.1">
    <property type="nucleotide sequence ID" value="NZ_WUUS01000001.1"/>
</dbReference>
<dbReference type="EMBL" id="WUUS01000001">
    <property type="protein sequence ID" value="MXR40043.1"/>
    <property type="molecule type" value="Genomic_DNA"/>
</dbReference>
<dbReference type="Pfam" id="PF24109">
    <property type="entry name" value="DUF7384"/>
    <property type="match status" value="1"/>
</dbReference>
<feature type="compositionally biased region" description="Basic and acidic residues" evidence="1">
    <location>
        <begin position="25"/>
        <end position="43"/>
    </location>
</feature>
<dbReference type="InterPro" id="IPR055808">
    <property type="entry name" value="DUF7384"/>
</dbReference>
<dbReference type="Proteomes" id="UP000437065">
    <property type="component" value="Unassembled WGS sequence"/>
</dbReference>